<gene>
    <name evidence="4 6" type="ORF">P152DRAFT_463748</name>
</gene>
<evidence type="ECO:0000313" key="6">
    <source>
        <dbReference type="RefSeq" id="XP_033537659.1"/>
    </source>
</evidence>
<organism evidence="4">
    <name type="scientific">Eremomyces bilateralis CBS 781.70</name>
    <dbReference type="NCBI Taxonomy" id="1392243"/>
    <lineage>
        <taxon>Eukaryota</taxon>
        <taxon>Fungi</taxon>
        <taxon>Dikarya</taxon>
        <taxon>Ascomycota</taxon>
        <taxon>Pezizomycotina</taxon>
        <taxon>Dothideomycetes</taxon>
        <taxon>Dothideomycetes incertae sedis</taxon>
        <taxon>Eremomycetales</taxon>
        <taxon>Eremomycetaceae</taxon>
        <taxon>Eremomyces</taxon>
    </lineage>
</organism>
<dbReference type="RefSeq" id="XP_033537659.1">
    <property type="nucleotide sequence ID" value="XM_033680521.1"/>
</dbReference>
<dbReference type="SUPFAM" id="SSF51735">
    <property type="entry name" value="NAD(P)-binding Rossmann-fold domains"/>
    <property type="match status" value="1"/>
</dbReference>
<dbReference type="OrthoDB" id="1879366at2759"/>
<evidence type="ECO:0000313" key="4">
    <source>
        <dbReference type="EMBL" id="KAF1816028.1"/>
    </source>
</evidence>
<dbReference type="GO" id="GO:0046872">
    <property type="term" value="F:metal ion binding"/>
    <property type="evidence" value="ECO:0007669"/>
    <property type="project" value="UniProtKB-KW"/>
</dbReference>
<dbReference type="GO" id="GO:0016616">
    <property type="term" value="F:oxidoreductase activity, acting on the CH-OH group of donors, NAD or NADP as acceptor"/>
    <property type="evidence" value="ECO:0007669"/>
    <property type="project" value="InterPro"/>
</dbReference>
<dbReference type="EMBL" id="ML975150">
    <property type="protein sequence ID" value="KAF1816028.1"/>
    <property type="molecule type" value="Genomic_DNA"/>
</dbReference>
<dbReference type="SUPFAM" id="SSF50129">
    <property type="entry name" value="GroES-like"/>
    <property type="match status" value="1"/>
</dbReference>
<keyword evidence="5" id="KW-1185">Reference proteome</keyword>
<reference evidence="6" key="3">
    <citation type="submission" date="2025-04" db="UniProtKB">
        <authorList>
            <consortium name="RefSeq"/>
        </authorList>
    </citation>
    <scope>IDENTIFICATION</scope>
    <source>
        <strain evidence="6">CBS 781.70</strain>
    </source>
</reference>
<dbReference type="GeneID" id="54421091"/>
<reference evidence="6" key="2">
    <citation type="submission" date="2020-04" db="EMBL/GenBank/DDBJ databases">
        <authorList>
            <consortium name="NCBI Genome Project"/>
        </authorList>
    </citation>
    <scope>NUCLEOTIDE SEQUENCE</scope>
    <source>
        <strain evidence="6">CBS 781.70</strain>
    </source>
</reference>
<evidence type="ECO:0000256" key="2">
    <source>
        <dbReference type="ARBA" id="ARBA00022833"/>
    </source>
</evidence>
<dbReference type="PANTHER" id="PTHR42683">
    <property type="entry name" value="ALDEHYDE REDUCTASE"/>
    <property type="match status" value="1"/>
</dbReference>
<dbReference type="InterPro" id="IPR011032">
    <property type="entry name" value="GroES-like_sf"/>
</dbReference>
<reference evidence="4 6" key="1">
    <citation type="submission" date="2020-01" db="EMBL/GenBank/DDBJ databases">
        <authorList>
            <consortium name="DOE Joint Genome Institute"/>
            <person name="Haridas S."/>
            <person name="Albert R."/>
            <person name="Binder M."/>
            <person name="Bloem J."/>
            <person name="Labutti K."/>
            <person name="Salamov A."/>
            <person name="Andreopoulos B."/>
            <person name="Baker S.E."/>
            <person name="Barry K."/>
            <person name="Bills G."/>
            <person name="Bluhm B.H."/>
            <person name="Cannon C."/>
            <person name="Castanera R."/>
            <person name="Culley D.E."/>
            <person name="Daum C."/>
            <person name="Ezra D."/>
            <person name="Gonzalez J.B."/>
            <person name="Henrissat B."/>
            <person name="Kuo A."/>
            <person name="Liang C."/>
            <person name="Lipzen A."/>
            <person name="Lutzoni F."/>
            <person name="Magnuson J."/>
            <person name="Mondo S."/>
            <person name="Nolan M."/>
            <person name="Ohm R."/>
            <person name="Pangilinan J."/>
            <person name="Park H.-J."/>
            <person name="Ramirez L."/>
            <person name="Alfaro M."/>
            <person name="Sun H."/>
            <person name="Tritt A."/>
            <person name="Yoshinaga Y."/>
            <person name="Zwiers L.-H."/>
            <person name="Turgeon B.G."/>
            <person name="Goodwin S.B."/>
            <person name="Spatafora J.W."/>
            <person name="Crous P.W."/>
            <person name="Grigoriev I.V."/>
        </authorList>
    </citation>
    <scope>NUCLEOTIDE SEQUENCE</scope>
    <source>
        <strain evidence="4 6">CBS 781.70</strain>
    </source>
</reference>
<dbReference type="Gene3D" id="3.40.50.720">
    <property type="entry name" value="NAD(P)-binding Rossmann-like Domain"/>
    <property type="match status" value="3"/>
</dbReference>
<dbReference type="Proteomes" id="UP000504638">
    <property type="component" value="Unplaced"/>
</dbReference>
<keyword evidence="3" id="KW-0560">Oxidoreductase</keyword>
<dbReference type="InterPro" id="IPR047109">
    <property type="entry name" value="CAD-like"/>
</dbReference>
<dbReference type="InterPro" id="IPR036291">
    <property type="entry name" value="NAD(P)-bd_dom_sf"/>
</dbReference>
<name>A0A6G1GD93_9PEZI</name>
<sequence>MHDYMFDGWTRSSPGSGRLMARFEIDGHMKWESYEPKPFTDTDIDIAISHCGVCGSDISSLRSGIGVGVQCNACLRADCERCSADLENHCKIDFVATYDSTYMDGQKSYGGYAKYWRGPAAFAFHIPDGLASGAAAPMLCAGLTVYSPLLKTELGQANVVAILRSSSKRANTLKIGADQYIATEEEEGWSKKHADSLDLVISTVSGPGMRLEEYLALLDVNGTMVQNLKLGGSLIGSRSTARKMLEFAAKENLTPWADVRQLAEANQVVQDMVKGKARYRYVLANK</sequence>
<evidence type="ECO:0000313" key="5">
    <source>
        <dbReference type="Proteomes" id="UP000504638"/>
    </source>
</evidence>
<evidence type="ECO:0000256" key="3">
    <source>
        <dbReference type="ARBA" id="ARBA00023002"/>
    </source>
</evidence>
<keyword evidence="2" id="KW-0862">Zinc</keyword>
<proteinExistence type="predicted"/>
<protein>
    <submittedName>
        <fullName evidence="4 6">GroES-like protein</fullName>
    </submittedName>
</protein>
<dbReference type="Gene3D" id="3.90.180.10">
    <property type="entry name" value="Medium-chain alcohol dehydrogenases, catalytic domain"/>
    <property type="match status" value="3"/>
</dbReference>
<keyword evidence="1" id="KW-0479">Metal-binding</keyword>
<evidence type="ECO:0000256" key="1">
    <source>
        <dbReference type="ARBA" id="ARBA00022723"/>
    </source>
</evidence>
<accession>A0A6G1GD93</accession>
<dbReference type="AlphaFoldDB" id="A0A6G1GD93"/>